<dbReference type="AlphaFoldDB" id="A0A1Y6MNP9"/>
<accession>A0A1Y6MNP9</accession>
<proteinExistence type="predicted"/>
<evidence type="ECO:0000313" key="2">
    <source>
        <dbReference type="EMBL" id="SMY38205.1"/>
    </source>
</evidence>
<dbReference type="Proteomes" id="UP000195719">
    <property type="component" value="Unassembled WGS sequence"/>
</dbReference>
<keyword evidence="1" id="KW-0732">Signal</keyword>
<evidence type="ECO:0000313" key="3">
    <source>
        <dbReference type="Proteomes" id="UP000195719"/>
    </source>
</evidence>
<sequence length="116" mass="13778">MNKMMTLLVASVCLLSPLSASAKHISNKEYCGSIIAAYTDTARKKVIFKDKSQQHYLFKVDKKIYECTHKKKNKFKLKRYHQNHWLKHSFTAYRHHQHIVVFVGNNKHTFKDNKVW</sequence>
<gene>
    <name evidence="2" type="ORF">PAND9192_03497</name>
</gene>
<name>A0A1Y6MNP9_9GAMM</name>
<evidence type="ECO:0000256" key="1">
    <source>
        <dbReference type="SAM" id="SignalP"/>
    </source>
</evidence>
<dbReference type="EMBL" id="FYAJ01000011">
    <property type="protein sequence ID" value="SMY38205.1"/>
    <property type="molecule type" value="Genomic_DNA"/>
</dbReference>
<reference evidence="3" key="1">
    <citation type="submission" date="2017-06" db="EMBL/GenBank/DDBJ databases">
        <authorList>
            <person name="Rodrigo-Torres L."/>
            <person name="Arahal R.D."/>
            <person name="Lucena T."/>
        </authorList>
    </citation>
    <scope>NUCLEOTIDE SEQUENCE [LARGE SCALE GENOMIC DNA]</scope>
    <source>
        <strain evidence="3">CECT 9192</strain>
    </source>
</reference>
<dbReference type="RefSeq" id="WP_087854761.1">
    <property type="nucleotide sequence ID" value="NZ_FYAJ01000011.1"/>
</dbReference>
<protein>
    <submittedName>
        <fullName evidence="2">Uncharacterized protein</fullName>
    </submittedName>
</protein>
<feature type="chain" id="PRO_5012373608" evidence="1">
    <location>
        <begin position="23"/>
        <end position="116"/>
    </location>
</feature>
<organism evidence="2 3">
    <name type="scientific">Photobacterium andalusiense</name>
    <dbReference type="NCBI Taxonomy" id="2204296"/>
    <lineage>
        <taxon>Bacteria</taxon>
        <taxon>Pseudomonadati</taxon>
        <taxon>Pseudomonadota</taxon>
        <taxon>Gammaproteobacteria</taxon>
        <taxon>Vibrionales</taxon>
        <taxon>Vibrionaceae</taxon>
        <taxon>Photobacterium</taxon>
    </lineage>
</organism>
<keyword evidence="3" id="KW-1185">Reference proteome</keyword>
<feature type="signal peptide" evidence="1">
    <location>
        <begin position="1"/>
        <end position="22"/>
    </location>
</feature>